<dbReference type="Proteomes" id="UP000475325">
    <property type="component" value="Unassembled WGS sequence"/>
</dbReference>
<dbReference type="EMBL" id="WIQW01000021">
    <property type="protein sequence ID" value="KAF3102393.1"/>
    <property type="molecule type" value="Genomic_DNA"/>
</dbReference>
<evidence type="ECO:0000313" key="1">
    <source>
        <dbReference type="EMBL" id="KAF3102393.1"/>
    </source>
</evidence>
<comment type="caution">
    <text evidence="1">The sequence shown here is derived from an EMBL/GenBank/DDBJ whole genome shotgun (WGS) entry which is preliminary data.</text>
</comment>
<sequence length="102" mass="11939">MYYEPGLVVRNPEILTWSPTKAEGKRKEKKKKKRIKCSYAGFITLKNQKNQRLKRTPTKKGLGAERRRGAILGQHCDMLQSVKEMKQKESNDHRAKLDLKRD</sequence>
<organism evidence="1 2">
    <name type="scientific">Orbilia oligospora</name>
    <name type="common">Nematode-trapping fungus</name>
    <name type="synonym">Arthrobotrys oligospora</name>
    <dbReference type="NCBI Taxonomy" id="2813651"/>
    <lineage>
        <taxon>Eukaryota</taxon>
        <taxon>Fungi</taxon>
        <taxon>Dikarya</taxon>
        <taxon>Ascomycota</taxon>
        <taxon>Pezizomycotina</taxon>
        <taxon>Orbiliomycetes</taxon>
        <taxon>Orbiliales</taxon>
        <taxon>Orbiliaceae</taxon>
        <taxon>Orbilia</taxon>
    </lineage>
</organism>
<reference evidence="1 2" key="1">
    <citation type="submission" date="2019-06" db="EMBL/GenBank/DDBJ databases">
        <authorList>
            <person name="Palmer J.M."/>
        </authorList>
    </citation>
    <scope>NUCLEOTIDE SEQUENCE [LARGE SCALE GENOMIC DNA]</scope>
    <source>
        <strain evidence="1 2">TWF102</strain>
    </source>
</reference>
<name>A0A7C8NRC2_ORBOL</name>
<evidence type="ECO:0000313" key="2">
    <source>
        <dbReference type="Proteomes" id="UP000475325"/>
    </source>
</evidence>
<dbReference type="AlphaFoldDB" id="A0A7C8NRC2"/>
<accession>A0A7C8NRC2</accession>
<protein>
    <submittedName>
        <fullName evidence="1">Uncharacterized protein</fullName>
    </submittedName>
</protein>
<proteinExistence type="predicted"/>
<gene>
    <name evidence="1" type="ORF">TWF102_004594</name>
</gene>